<keyword evidence="4" id="KW-0732">Signal</keyword>
<dbReference type="Gene3D" id="2.80.10.50">
    <property type="match status" value="1"/>
</dbReference>
<evidence type="ECO:0000256" key="5">
    <source>
        <dbReference type="ARBA" id="ARBA00022801"/>
    </source>
</evidence>
<evidence type="ECO:0000256" key="3">
    <source>
        <dbReference type="ARBA" id="ARBA00012662"/>
    </source>
</evidence>
<keyword evidence="11" id="KW-1185">Reference proteome</keyword>
<dbReference type="InterPro" id="IPR008979">
    <property type="entry name" value="Galactose-bd-like_sf"/>
</dbReference>
<dbReference type="RefSeq" id="WP_377137522.1">
    <property type="nucleotide sequence ID" value="NZ_JBHSFI010000005.1"/>
</dbReference>
<protein>
    <recommendedName>
        <fullName evidence="3">alpha-L-fucosidase</fullName>
        <ecNumber evidence="3">3.2.1.51</ecNumber>
    </recommendedName>
</protein>
<dbReference type="PANTHER" id="PTHR10030:SF37">
    <property type="entry name" value="ALPHA-L-FUCOSIDASE-RELATED"/>
    <property type="match status" value="1"/>
</dbReference>
<organism evidence="10 11">
    <name type="scientific">Promicromonospora alba</name>
    <dbReference type="NCBI Taxonomy" id="1616110"/>
    <lineage>
        <taxon>Bacteria</taxon>
        <taxon>Bacillati</taxon>
        <taxon>Actinomycetota</taxon>
        <taxon>Actinomycetes</taxon>
        <taxon>Micrococcales</taxon>
        <taxon>Promicromonosporaceae</taxon>
        <taxon>Promicromonospora</taxon>
    </lineage>
</organism>
<evidence type="ECO:0000256" key="6">
    <source>
        <dbReference type="ARBA" id="ARBA00023295"/>
    </source>
</evidence>
<dbReference type="Gene3D" id="3.20.20.80">
    <property type="entry name" value="Glycosidases"/>
    <property type="match status" value="1"/>
</dbReference>
<gene>
    <name evidence="10" type="ORF">ACFO6V_17880</name>
</gene>
<keyword evidence="5" id="KW-0378">Hydrolase</keyword>
<evidence type="ECO:0000256" key="4">
    <source>
        <dbReference type="ARBA" id="ARBA00022729"/>
    </source>
</evidence>
<dbReference type="PROSITE" id="PS51318">
    <property type="entry name" value="TAT"/>
    <property type="match status" value="1"/>
</dbReference>
<dbReference type="InterPro" id="IPR035992">
    <property type="entry name" value="Ricin_B-like_lectins"/>
</dbReference>
<feature type="domain" description="Glycoside hydrolase family 29 N-terminal" evidence="8">
    <location>
        <begin position="50"/>
        <end position="340"/>
    </location>
</feature>
<dbReference type="InterPro" id="IPR006311">
    <property type="entry name" value="TAT_signal"/>
</dbReference>
<dbReference type="PANTHER" id="PTHR10030">
    <property type="entry name" value="ALPHA-L-FUCOSIDASE"/>
    <property type="match status" value="1"/>
</dbReference>
<reference evidence="11" key="1">
    <citation type="journal article" date="2019" name="Int. J. Syst. Evol. Microbiol.">
        <title>The Global Catalogue of Microorganisms (GCM) 10K type strain sequencing project: providing services to taxonomists for standard genome sequencing and annotation.</title>
        <authorList>
            <consortium name="The Broad Institute Genomics Platform"/>
            <consortium name="The Broad Institute Genome Sequencing Center for Infectious Disease"/>
            <person name="Wu L."/>
            <person name="Ma J."/>
        </authorList>
    </citation>
    <scope>NUCLEOTIDE SEQUENCE [LARGE SCALE GENOMIC DNA]</scope>
    <source>
        <strain evidence="11">CCUG 42722</strain>
    </source>
</reference>
<name>A0ABV9HKP8_9MICO</name>
<dbReference type="Pfam" id="PF00754">
    <property type="entry name" value="F5_F8_type_C"/>
    <property type="match status" value="1"/>
</dbReference>
<keyword evidence="6" id="KW-0326">Glycosidase</keyword>
<dbReference type="Gene3D" id="2.60.120.260">
    <property type="entry name" value="Galactose-binding domain-like"/>
    <property type="match status" value="1"/>
</dbReference>
<dbReference type="EC" id="3.2.1.51" evidence="3"/>
<dbReference type="SUPFAM" id="SSF49785">
    <property type="entry name" value="Galactose-binding domain-like"/>
    <property type="match status" value="1"/>
</dbReference>
<proteinExistence type="inferred from homology"/>
<dbReference type="EMBL" id="JBHSFI010000005">
    <property type="protein sequence ID" value="MFC4630123.1"/>
    <property type="molecule type" value="Genomic_DNA"/>
</dbReference>
<dbReference type="InterPro" id="IPR000772">
    <property type="entry name" value="Ricin_B_lectin"/>
</dbReference>
<dbReference type="InterPro" id="IPR000933">
    <property type="entry name" value="Glyco_hydro_29"/>
</dbReference>
<dbReference type="InterPro" id="IPR017853">
    <property type="entry name" value="GH"/>
</dbReference>
<evidence type="ECO:0000259" key="7">
    <source>
        <dbReference type="Pfam" id="PF00754"/>
    </source>
</evidence>
<feature type="domain" description="Ricin B lectin" evidence="9">
    <location>
        <begin position="547"/>
        <end position="632"/>
    </location>
</feature>
<evidence type="ECO:0000313" key="10">
    <source>
        <dbReference type="EMBL" id="MFC4630123.1"/>
    </source>
</evidence>
<dbReference type="SUPFAM" id="SSF51445">
    <property type="entry name" value="(Trans)glycosidases"/>
    <property type="match status" value="1"/>
</dbReference>
<feature type="domain" description="F5/8 type C" evidence="7">
    <location>
        <begin position="373"/>
        <end position="493"/>
    </location>
</feature>
<dbReference type="CDD" id="cd00161">
    <property type="entry name" value="beta-trefoil_Ricin-like"/>
    <property type="match status" value="1"/>
</dbReference>
<evidence type="ECO:0000256" key="1">
    <source>
        <dbReference type="ARBA" id="ARBA00004071"/>
    </source>
</evidence>
<accession>A0ABV9HKP8</accession>
<dbReference type="Proteomes" id="UP001596011">
    <property type="component" value="Unassembled WGS sequence"/>
</dbReference>
<dbReference type="Pfam" id="PF01120">
    <property type="entry name" value="Alpha_L_fucos"/>
    <property type="match status" value="1"/>
</dbReference>
<evidence type="ECO:0000313" key="11">
    <source>
        <dbReference type="Proteomes" id="UP001596011"/>
    </source>
</evidence>
<evidence type="ECO:0000259" key="9">
    <source>
        <dbReference type="Pfam" id="PF14200"/>
    </source>
</evidence>
<comment type="function">
    <text evidence="1">Alpha-L-fucosidase is responsible for hydrolyzing the alpha-1,6-linked fucose joined to the reducing-end N-acetylglucosamine of the carbohydrate moieties of glycoproteins.</text>
</comment>
<evidence type="ECO:0000256" key="2">
    <source>
        <dbReference type="ARBA" id="ARBA00007951"/>
    </source>
</evidence>
<dbReference type="Pfam" id="PF14200">
    <property type="entry name" value="RicinB_lectin_2"/>
    <property type="match status" value="1"/>
</dbReference>
<dbReference type="InterPro" id="IPR057739">
    <property type="entry name" value="Glyco_hydro_29_N"/>
</dbReference>
<sequence>MSSSAAPLSRRQFIATASAAATGAAALPHLAPAPASGASSAVAAHQPGDNMQQLLSRFVDMRFGMFIHYSLGTYTDEEWAAPNQSPTVFAPPSVDCAQWAAAAKAAGMEYGVLTTKHHDGFSLWPTAYGTQNVMHSGYQNDVVQQYVDAFRAEGLRVGFYFSIWDRTEPIQSFGGHVSDQTKSIEPADMDVILGQITELLTSYGPIDVLMTDGYTWQMGMQQVDYRRIHELVKELQPDCLLTDICAVTQPWLGDMIFWEEPLGIRAPAGNTDAGLQGQTISNGWFWHPSTPTSPVMSVEDITEHLADLEPKYTSFLLNCPPNRDGRLDDNIVNRLAEVGSVWAPDESRPSLPEQSVKVEWPVVPVAAHATAYRAPEPPYHAIDGRGDRDFETCWSTWPGTGDLALPASLILDLGGTWSNVSTFQYLPKQWRRTNTTDGDITQARVSVSTDGVHYEEVAVAAWGANPRPKTLEWTPRDVAYVKFDALAGAGGYSNVNGVKIGGRKRKPVRRRHPLVGRRVRFDNIGSGLSLTATPDGVAQAASEASPAQHWILRKAEDSYWCVMNLETRKVLTLVGTERASGADVGTAAEERAFQQYWALTRTESSDYVVTNRFNMLTLGTPSADDGGGAAVKLLAPALPDPYLRWTLVDVTPNS</sequence>
<comment type="similarity">
    <text evidence="2">Belongs to the glycosyl hydrolase 29 family.</text>
</comment>
<dbReference type="PRINTS" id="PR00741">
    <property type="entry name" value="GLHYDRLASE29"/>
</dbReference>
<dbReference type="InterPro" id="IPR000421">
    <property type="entry name" value="FA58C"/>
</dbReference>
<dbReference type="SUPFAM" id="SSF50370">
    <property type="entry name" value="Ricin B-like lectins"/>
    <property type="match status" value="1"/>
</dbReference>
<dbReference type="SMART" id="SM00812">
    <property type="entry name" value="Alpha_L_fucos"/>
    <property type="match status" value="1"/>
</dbReference>
<dbReference type="InterPro" id="IPR016286">
    <property type="entry name" value="FUC_metazoa-typ"/>
</dbReference>
<comment type="caution">
    <text evidence="10">The sequence shown here is derived from an EMBL/GenBank/DDBJ whole genome shotgun (WGS) entry which is preliminary data.</text>
</comment>
<evidence type="ECO:0000259" key="8">
    <source>
        <dbReference type="Pfam" id="PF01120"/>
    </source>
</evidence>